<proteinExistence type="predicted"/>
<dbReference type="EMBL" id="MU853564">
    <property type="protein sequence ID" value="KAK4146039.1"/>
    <property type="molecule type" value="Genomic_DNA"/>
</dbReference>
<dbReference type="AlphaFoldDB" id="A0AAN6V752"/>
<dbReference type="Proteomes" id="UP001302676">
    <property type="component" value="Unassembled WGS sequence"/>
</dbReference>
<reference evidence="1" key="1">
    <citation type="journal article" date="2023" name="Mol. Phylogenet. Evol.">
        <title>Genome-scale phylogeny and comparative genomics of the fungal order Sordariales.</title>
        <authorList>
            <person name="Hensen N."/>
            <person name="Bonometti L."/>
            <person name="Westerberg I."/>
            <person name="Brannstrom I.O."/>
            <person name="Guillou S."/>
            <person name="Cros-Aarteil S."/>
            <person name="Calhoun S."/>
            <person name="Haridas S."/>
            <person name="Kuo A."/>
            <person name="Mondo S."/>
            <person name="Pangilinan J."/>
            <person name="Riley R."/>
            <person name="LaButti K."/>
            <person name="Andreopoulos B."/>
            <person name="Lipzen A."/>
            <person name="Chen C."/>
            <person name="Yan M."/>
            <person name="Daum C."/>
            <person name="Ng V."/>
            <person name="Clum A."/>
            <person name="Steindorff A."/>
            <person name="Ohm R.A."/>
            <person name="Martin F."/>
            <person name="Silar P."/>
            <person name="Natvig D.O."/>
            <person name="Lalanne C."/>
            <person name="Gautier V."/>
            <person name="Ament-Velasquez S.L."/>
            <person name="Kruys A."/>
            <person name="Hutchinson M.I."/>
            <person name="Powell A.J."/>
            <person name="Barry K."/>
            <person name="Miller A.N."/>
            <person name="Grigoriev I.V."/>
            <person name="Debuchy R."/>
            <person name="Gladieux P."/>
            <person name="Hiltunen Thoren M."/>
            <person name="Johannesson H."/>
        </authorList>
    </citation>
    <scope>NUCLEOTIDE SEQUENCE</scope>
    <source>
        <strain evidence="1">CBS 141.50</strain>
    </source>
</reference>
<sequence>MSPQERIPSRQIQAYHRRQHRHHQHALFPPTNDVLSESEMGRNNWQNNYPEAFLHIDRRLEAMDQTMVWLRARLINIQAVQHNSQVRTLTSPLAGMVSVQEGENPHTPVGQPIPNFPRTVDRLGAMTAIECRILLESLDCPFTESWGWYGLEGLQAAVRATVGLTGW</sequence>
<dbReference type="RefSeq" id="XP_062639410.1">
    <property type="nucleotide sequence ID" value="XM_062779843.1"/>
</dbReference>
<accession>A0AAN6V752</accession>
<name>A0AAN6V752_9PEZI</name>
<dbReference type="GeneID" id="87816456"/>
<evidence type="ECO:0000313" key="1">
    <source>
        <dbReference type="EMBL" id="KAK4146039.1"/>
    </source>
</evidence>
<gene>
    <name evidence="1" type="ORF">C8A04DRAFT_26201</name>
</gene>
<reference evidence="1" key="2">
    <citation type="submission" date="2023-05" db="EMBL/GenBank/DDBJ databases">
        <authorList>
            <consortium name="Lawrence Berkeley National Laboratory"/>
            <person name="Steindorff A."/>
            <person name="Hensen N."/>
            <person name="Bonometti L."/>
            <person name="Westerberg I."/>
            <person name="Brannstrom I.O."/>
            <person name="Guillou S."/>
            <person name="Cros-Aarteil S."/>
            <person name="Calhoun S."/>
            <person name="Haridas S."/>
            <person name="Kuo A."/>
            <person name="Mondo S."/>
            <person name="Pangilinan J."/>
            <person name="Riley R."/>
            <person name="Labutti K."/>
            <person name="Andreopoulos B."/>
            <person name="Lipzen A."/>
            <person name="Chen C."/>
            <person name="Yanf M."/>
            <person name="Daum C."/>
            <person name="Ng V."/>
            <person name="Clum A."/>
            <person name="Ohm R."/>
            <person name="Martin F."/>
            <person name="Silar P."/>
            <person name="Natvig D."/>
            <person name="Lalanne C."/>
            <person name="Gautier V."/>
            <person name="Ament-Velasquez S.L."/>
            <person name="Kruys A."/>
            <person name="Hutchinson M.I."/>
            <person name="Powell A.J."/>
            <person name="Barry K."/>
            <person name="Miller A.N."/>
            <person name="Grigoriev I.V."/>
            <person name="Debuchy R."/>
            <person name="Gladieux P."/>
            <person name="Thoren M.H."/>
            <person name="Johannesson H."/>
        </authorList>
    </citation>
    <scope>NUCLEOTIDE SEQUENCE</scope>
    <source>
        <strain evidence="1">CBS 141.50</strain>
    </source>
</reference>
<keyword evidence="2" id="KW-1185">Reference proteome</keyword>
<evidence type="ECO:0000313" key="2">
    <source>
        <dbReference type="Proteomes" id="UP001302676"/>
    </source>
</evidence>
<organism evidence="1 2">
    <name type="scientific">Dichotomopilus funicola</name>
    <dbReference type="NCBI Taxonomy" id="1934379"/>
    <lineage>
        <taxon>Eukaryota</taxon>
        <taxon>Fungi</taxon>
        <taxon>Dikarya</taxon>
        <taxon>Ascomycota</taxon>
        <taxon>Pezizomycotina</taxon>
        <taxon>Sordariomycetes</taxon>
        <taxon>Sordariomycetidae</taxon>
        <taxon>Sordariales</taxon>
        <taxon>Chaetomiaceae</taxon>
        <taxon>Dichotomopilus</taxon>
    </lineage>
</organism>
<comment type="caution">
    <text evidence="1">The sequence shown here is derived from an EMBL/GenBank/DDBJ whole genome shotgun (WGS) entry which is preliminary data.</text>
</comment>
<protein>
    <submittedName>
        <fullName evidence="1">Uncharacterized protein</fullName>
    </submittedName>
</protein>